<dbReference type="PROSITE" id="PS51257">
    <property type="entry name" value="PROKAR_LIPOPROTEIN"/>
    <property type="match status" value="1"/>
</dbReference>
<protein>
    <recommendedName>
        <fullName evidence="3">Lipoprotein</fullName>
    </recommendedName>
</protein>
<comment type="caution">
    <text evidence="1">The sequence shown here is derived from an EMBL/GenBank/DDBJ whole genome shotgun (WGS) entry which is preliminary data.</text>
</comment>
<name>A0A8J8FF13_9BACT</name>
<sequence>MDMERICNYFKKIKALFNFLLLAYLFGGCFYPKEKFGVENNEFRIKMGLEILPGNWKPSSVGSNYTIWQNPKGDLFFSKKEPFFFSKSISYNRSELISEEDLYYSGKEFTTIDGDERESLSIKYYFIPQHEGDEIVKGWYCYYVKPSRKSKKIYSPSTINITIKEADSILKSWMLKPPR</sequence>
<dbReference type="AlphaFoldDB" id="A0A8J8FF13"/>
<accession>A0A8J8FF13</accession>
<evidence type="ECO:0008006" key="3">
    <source>
        <dbReference type="Google" id="ProtNLM"/>
    </source>
</evidence>
<dbReference type="EMBL" id="WHPF01000003">
    <property type="protein sequence ID" value="NNV54736.1"/>
    <property type="molecule type" value="Genomic_DNA"/>
</dbReference>
<keyword evidence="2" id="KW-1185">Reference proteome</keyword>
<proteinExistence type="predicted"/>
<dbReference type="Proteomes" id="UP000598971">
    <property type="component" value="Unassembled WGS sequence"/>
</dbReference>
<evidence type="ECO:0000313" key="1">
    <source>
        <dbReference type="EMBL" id="NNV54736.1"/>
    </source>
</evidence>
<evidence type="ECO:0000313" key="2">
    <source>
        <dbReference type="Proteomes" id="UP000598971"/>
    </source>
</evidence>
<organism evidence="1 2">
    <name type="scientific">Limnovirga soli</name>
    <dbReference type="NCBI Taxonomy" id="2656915"/>
    <lineage>
        <taxon>Bacteria</taxon>
        <taxon>Pseudomonadati</taxon>
        <taxon>Bacteroidota</taxon>
        <taxon>Chitinophagia</taxon>
        <taxon>Chitinophagales</taxon>
        <taxon>Chitinophagaceae</taxon>
        <taxon>Limnovirga</taxon>
    </lineage>
</organism>
<reference evidence="1" key="1">
    <citation type="submission" date="2019-10" db="EMBL/GenBank/DDBJ databases">
        <title>Draft genome sequence of Panacibacter sp. KCS-6.</title>
        <authorList>
            <person name="Yim K.J."/>
        </authorList>
    </citation>
    <scope>NUCLEOTIDE SEQUENCE</scope>
    <source>
        <strain evidence="1">KCS-6</strain>
    </source>
</reference>
<gene>
    <name evidence="1" type="ORF">GD597_04620</name>
</gene>
<dbReference type="RefSeq" id="WP_171606663.1">
    <property type="nucleotide sequence ID" value="NZ_WHPF01000003.1"/>
</dbReference>